<name>A0ABW5BJE2_9PROT</name>
<comment type="caution">
    <text evidence="2">The sequence shown here is derived from an EMBL/GenBank/DDBJ whole genome shotgun (WGS) entry which is preliminary data.</text>
</comment>
<reference evidence="3" key="1">
    <citation type="journal article" date="2019" name="Int. J. Syst. Evol. Microbiol.">
        <title>The Global Catalogue of Microorganisms (GCM) 10K type strain sequencing project: providing services to taxonomists for standard genome sequencing and annotation.</title>
        <authorList>
            <consortium name="The Broad Institute Genomics Platform"/>
            <consortium name="The Broad Institute Genome Sequencing Center for Infectious Disease"/>
            <person name="Wu L."/>
            <person name="Ma J."/>
        </authorList>
    </citation>
    <scope>NUCLEOTIDE SEQUENCE [LARGE SCALE GENOMIC DNA]</scope>
    <source>
        <strain evidence="3">CGMCC 4.7192</strain>
    </source>
</reference>
<organism evidence="2 3">
    <name type="scientific">Kiloniella antarctica</name>
    <dbReference type="NCBI Taxonomy" id="1550907"/>
    <lineage>
        <taxon>Bacteria</taxon>
        <taxon>Pseudomonadati</taxon>
        <taxon>Pseudomonadota</taxon>
        <taxon>Alphaproteobacteria</taxon>
        <taxon>Rhodospirillales</taxon>
        <taxon>Kiloniellaceae</taxon>
        <taxon>Kiloniella</taxon>
    </lineage>
</organism>
<protein>
    <submittedName>
        <fullName evidence="2">Uncharacterized protein</fullName>
    </submittedName>
</protein>
<dbReference type="Proteomes" id="UP001597294">
    <property type="component" value="Unassembled WGS sequence"/>
</dbReference>
<gene>
    <name evidence="2" type="ORF">ACFSKO_11605</name>
</gene>
<keyword evidence="3" id="KW-1185">Reference proteome</keyword>
<dbReference type="RefSeq" id="WP_380251677.1">
    <property type="nucleotide sequence ID" value="NZ_JBHUII010000004.1"/>
</dbReference>
<proteinExistence type="predicted"/>
<sequence>MIKKLKLLPGFFIAVASLFSVTSTASLATTSPERVQVTGEIIDTWCYVTEIMGDAQGTAHHLCAVWCAIGGIPVSILGDDGQVYMVLRVEAEDTNVANPTVVNIQTHKVTVDGDLYERDGVKYLFVNQVADDQGVVNLNHEDYGIIPFGE</sequence>
<feature type="chain" id="PRO_5045104445" evidence="1">
    <location>
        <begin position="29"/>
        <end position="150"/>
    </location>
</feature>
<evidence type="ECO:0000313" key="2">
    <source>
        <dbReference type="EMBL" id="MFD2206267.1"/>
    </source>
</evidence>
<keyword evidence="1" id="KW-0732">Signal</keyword>
<evidence type="ECO:0000256" key="1">
    <source>
        <dbReference type="SAM" id="SignalP"/>
    </source>
</evidence>
<dbReference type="EMBL" id="JBHUII010000004">
    <property type="protein sequence ID" value="MFD2206267.1"/>
    <property type="molecule type" value="Genomic_DNA"/>
</dbReference>
<feature type="signal peptide" evidence="1">
    <location>
        <begin position="1"/>
        <end position="28"/>
    </location>
</feature>
<evidence type="ECO:0000313" key="3">
    <source>
        <dbReference type="Proteomes" id="UP001597294"/>
    </source>
</evidence>
<accession>A0ABW5BJE2</accession>